<keyword evidence="2" id="KW-1185">Reference proteome</keyword>
<dbReference type="KEGG" id="rba:RB1010"/>
<dbReference type="OrthoDB" id="274443at2"/>
<dbReference type="PATRIC" id="fig|243090.15.peg.472"/>
<organism evidence="1 2">
    <name type="scientific">Rhodopirellula baltica (strain DSM 10527 / NCIMB 13988 / SH1)</name>
    <dbReference type="NCBI Taxonomy" id="243090"/>
    <lineage>
        <taxon>Bacteria</taxon>
        <taxon>Pseudomonadati</taxon>
        <taxon>Planctomycetota</taxon>
        <taxon>Planctomycetia</taxon>
        <taxon>Pirellulales</taxon>
        <taxon>Pirellulaceae</taxon>
        <taxon>Rhodopirellula</taxon>
    </lineage>
</organism>
<dbReference type="STRING" id="243090.RB1010"/>
<evidence type="ECO:0008006" key="3">
    <source>
        <dbReference type="Google" id="ProtNLM"/>
    </source>
</evidence>
<dbReference type="RefSeq" id="WP_011118176.1">
    <property type="nucleotide sequence ID" value="NC_005027.1"/>
</dbReference>
<evidence type="ECO:0000313" key="2">
    <source>
        <dbReference type="Proteomes" id="UP000001025"/>
    </source>
</evidence>
<dbReference type="InParanoid" id="Q7UXY6"/>
<evidence type="ECO:0000313" key="1">
    <source>
        <dbReference type="EMBL" id="CAD71865.1"/>
    </source>
</evidence>
<dbReference type="EnsemblBacteria" id="CAD71865">
    <property type="protein sequence ID" value="CAD71865"/>
    <property type="gene ID" value="RB1010"/>
</dbReference>
<accession>Q7UXY6</accession>
<name>Q7UXY6_RHOBA</name>
<dbReference type="HOGENOM" id="CLU_1711812_0_0_0"/>
<reference evidence="1 2" key="1">
    <citation type="journal article" date="2003" name="Proc. Natl. Acad. Sci. U.S.A.">
        <title>Complete genome sequence of the marine planctomycete Pirellula sp. strain 1.</title>
        <authorList>
            <person name="Gloeckner F.O."/>
            <person name="Kube M."/>
            <person name="Bauer M."/>
            <person name="Teeling H."/>
            <person name="Lombardot T."/>
            <person name="Ludwig W."/>
            <person name="Gade D."/>
            <person name="Beck A."/>
            <person name="Borzym K."/>
            <person name="Heitmann K."/>
            <person name="Rabus R."/>
            <person name="Schlesner H."/>
            <person name="Amann R."/>
            <person name="Reinhardt R."/>
        </authorList>
    </citation>
    <scope>NUCLEOTIDE SEQUENCE [LARGE SCALE GENOMIC DNA]</scope>
    <source>
        <strain evidence="2">DSM 10527 / NCIMB 13988 / SH1</strain>
    </source>
</reference>
<dbReference type="Proteomes" id="UP000001025">
    <property type="component" value="Chromosome"/>
</dbReference>
<sequence>MLDLNYPQHYAEVVRATDWKIDLPEAWADYFHESGVAPVNYCDQRQAQRRIVRTCGLLYFEKALPSFPRAFHPVGIFTRDFSKNACGILSPVELFPEEEVRLILPTFWLQLRVVRAYRHQAKCFEIGMRLLHRNSPSRDAFVVGGRFAEVEKG</sequence>
<protein>
    <recommendedName>
        <fullName evidence="3">PilZ domain-containing protein</fullName>
    </recommendedName>
</protein>
<gene>
    <name evidence="1" type="ordered locus">RB1010</name>
</gene>
<dbReference type="EMBL" id="BX294134">
    <property type="protein sequence ID" value="CAD71865.1"/>
    <property type="molecule type" value="Genomic_DNA"/>
</dbReference>
<proteinExistence type="predicted"/>
<dbReference type="AlphaFoldDB" id="Q7UXY6"/>